<keyword evidence="2" id="KW-0378">Hydrolase</keyword>
<dbReference type="PANTHER" id="PTHR40661:SF1">
    <property type="entry name" value="HTH CRO_C1-TYPE DOMAIN-CONTAINING PROTEIN"/>
    <property type="match status" value="1"/>
</dbReference>
<dbReference type="GO" id="GO:0003677">
    <property type="term" value="F:DNA binding"/>
    <property type="evidence" value="ECO:0007669"/>
    <property type="project" value="UniProtKB-KW"/>
</dbReference>
<accession>A0A2S8BAI4</accession>
<dbReference type="OrthoDB" id="528805at2"/>
<gene>
    <name evidence="7" type="ORF">CVO77_00355</name>
</gene>
<dbReference type="AlphaFoldDB" id="A0A2S8BAI4"/>
<dbReference type="Gene3D" id="2.10.109.10">
    <property type="entry name" value="Umud Fragment, subunit A"/>
    <property type="match status" value="1"/>
</dbReference>
<dbReference type="GO" id="GO:0006508">
    <property type="term" value="P:proteolysis"/>
    <property type="evidence" value="ECO:0007669"/>
    <property type="project" value="UniProtKB-KW"/>
</dbReference>
<name>A0A2S8BAI4_9SPHN</name>
<dbReference type="PANTHER" id="PTHR40661">
    <property type="match status" value="1"/>
</dbReference>
<dbReference type="PROSITE" id="PS00501">
    <property type="entry name" value="SPASE_I_1"/>
    <property type="match status" value="1"/>
</dbReference>
<dbReference type="EMBL" id="PHFW01000001">
    <property type="protein sequence ID" value="PQM29425.1"/>
    <property type="molecule type" value="Genomic_DNA"/>
</dbReference>
<dbReference type="GO" id="GO:0016020">
    <property type="term" value="C:membrane"/>
    <property type="evidence" value="ECO:0007669"/>
    <property type="project" value="InterPro"/>
</dbReference>
<protein>
    <recommendedName>
        <fullName evidence="6">Peptidase S24/S26A/S26B/S26C domain-containing protein</fullName>
    </recommendedName>
</protein>
<evidence type="ECO:0000256" key="4">
    <source>
        <dbReference type="ARBA" id="ARBA00023125"/>
    </source>
</evidence>
<keyword evidence="5" id="KW-0804">Transcription</keyword>
<evidence type="ECO:0000313" key="8">
    <source>
        <dbReference type="Proteomes" id="UP000238954"/>
    </source>
</evidence>
<dbReference type="Proteomes" id="UP000238954">
    <property type="component" value="Chromosome"/>
</dbReference>
<reference evidence="8" key="1">
    <citation type="submission" date="2017-11" db="EMBL/GenBank/DDBJ databases">
        <title>The complete genome sequence of Sphingopyxis pomeranensis sp. nov. strain WS5A3p.</title>
        <authorList>
            <person name="Kaminski M.A."/>
        </authorList>
    </citation>
    <scope>NUCLEOTIDE SEQUENCE [LARGE SCALE GENOMIC DNA]</scope>
    <source>
        <strain evidence="8">WS5A3p</strain>
    </source>
</reference>
<keyword evidence="1" id="KW-0645">Protease</keyword>
<dbReference type="RefSeq" id="WP_105997383.1">
    <property type="nucleotide sequence ID" value="NZ_CM009578.1"/>
</dbReference>
<evidence type="ECO:0000256" key="2">
    <source>
        <dbReference type="ARBA" id="ARBA00022801"/>
    </source>
</evidence>
<dbReference type="InterPro" id="IPR036286">
    <property type="entry name" value="LexA/Signal_pep-like_sf"/>
</dbReference>
<dbReference type="SUPFAM" id="SSF51306">
    <property type="entry name" value="LexA/Signal peptidase"/>
    <property type="match status" value="1"/>
</dbReference>
<keyword evidence="3" id="KW-0805">Transcription regulation</keyword>
<evidence type="ECO:0000313" key="7">
    <source>
        <dbReference type="EMBL" id="PQM29425.1"/>
    </source>
</evidence>
<dbReference type="Pfam" id="PF00717">
    <property type="entry name" value="Peptidase_S24"/>
    <property type="match status" value="1"/>
</dbReference>
<evidence type="ECO:0000259" key="6">
    <source>
        <dbReference type="Pfam" id="PF00717"/>
    </source>
</evidence>
<dbReference type="GO" id="GO:0004252">
    <property type="term" value="F:serine-type endopeptidase activity"/>
    <property type="evidence" value="ECO:0007669"/>
    <property type="project" value="InterPro"/>
</dbReference>
<comment type="caution">
    <text evidence="7">The sequence shown here is derived from an EMBL/GenBank/DDBJ whole genome shotgun (WGS) entry which is preliminary data.</text>
</comment>
<dbReference type="InterPro" id="IPR015927">
    <property type="entry name" value="Peptidase_S24_S26A/B/C"/>
</dbReference>
<organism evidence="7 8">
    <name type="scientific">Sphingopyxis lindanitolerans</name>
    <dbReference type="NCBI Taxonomy" id="2054227"/>
    <lineage>
        <taxon>Bacteria</taxon>
        <taxon>Pseudomonadati</taxon>
        <taxon>Pseudomonadota</taxon>
        <taxon>Alphaproteobacteria</taxon>
        <taxon>Sphingomonadales</taxon>
        <taxon>Sphingomonadaceae</taxon>
        <taxon>Sphingopyxis</taxon>
    </lineage>
</organism>
<keyword evidence="4" id="KW-0238">DNA-binding</keyword>
<dbReference type="InterPro" id="IPR019756">
    <property type="entry name" value="Pept_S26A_signal_pept_1_Ser-AS"/>
</dbReference>
<keyword evidence="8" id="KW-1185">Reference proteome</keyword>
<proteinExistence type="predicted"/>
<evidence type="ECO:0000256" key="5">
    <source>
        <dbReference type="ARBA" id="ARBA00023163"/>
    </source>
</evidence>
<evidence type="ECO:0000256" key="3">
    <source>
        <dbReference type="ARBA" id="ARBA00023015"/>
    </source>
</evidence>
<feature type="domain" description="Peptidase S24/S26A/S26B/S26C" evidence="6">
    <location>
        <begin position="142"/>
        <end position="234"/>
    </location>
</feature>
<dbReference type="InterPro" id="IPR039418">
    <property type="entry name" value="LexA-like"/>
</dbReference>
<sequence>MLNSIIANQQEQSCYKIANGIFANAVEMSEENNDKALITALSKWAKLSPSEVARNAGLAVSTLTRPLNHPVKHRLSVPTLEKLKAKYSDFPGWSNEEPDQPETDLNIDYVSVEVLPTYAGMGGGGTGDGDPETALVPRYLIESVFRGHPSDFVLIRVRGNSMEPTFRHDDELLVDKRDRSPTQAGPFAIWDAEWGEYLIKNVERLPGGLVRLFSSNTEYTATEIRHEETRILGRPVWFGRRL</sequence>
<dbReference type="CDD" id="cd06529">
    <property type="entry name" value="S24_LexA-like"/>
    <property type="match status" value="1"/>
</dbReference>
<evidence type="ECO:0000256" key="1">
    <source>
        <dbReference type="ARBA" id="ARBA00022670"/>
    </source>
</evidence>